<dbReference type="AlphaFoldDB" id="A0A178UKJ6"/>
<evidence type="ECO:0000313" key="5">
    <source>
        <dbReference type="Proteomes" id="UP000078284"/>
    </source>
</evidence>
<sequence length="73" mass="8271">MKFAFLICLIVTSVMSIVTVRNVEAKRLLLEEIPQLHHEGSLQVVKLLDDDCMEGCHMKCIPNNRITPCLCLC</sequence>
<dbReference type="Proteomes" id="UP000434276">
    <property type="component" value="Unassembled WGS sequence"/>
</dbReference>
<feature type="chain" id="PRO_5036302690" evidence="1">
    <location>
        <begin position="17"/>
        <end position="73"/>
    </location>
</feature>
<protein>
    <submittedName>
        <fullName evidence="3">Uncharacterized protein</fullName>
    </submittedName>
</protein>
<reference evidence="3" key="2">
    <citation type="submission" date="2016-03" db="EMBL/GenBank/DDBJ databases">
        <title>Full-length assembly of Arabidopsis thaliana Ler reveals the complement of translocations and inversions.</title>
        <authorList>
            <person name="Zapata L."/>
            <person name="Schneeberger K."/>
            <person name="Ossowski S."/>
        </authorList>
    </citation>
    <scope>NUCLEOTIDE SEQUENCE [LARGE SCALE GENOMIC DNA]</scope>
    <source>
        <tissue evidence="3">Leaf</tissue>
    </source>
</reference>
<evidence type="ECO:0000313" key="4">
    <source>
        <dbReference type="EMBL" id="VYS69180.1"/>
    </source>
</evidence>
<gene>
    <name evidence="3" type="ordered locus">AXX17_At5g41730</name>
    <name evidence="4" type="ORF">AN1_LOCUS24566</name>
    <name evidence="2" type="ORF">C24_LOCUS24399</name>
</gene>
<evidence type="ECO:0000313" key="7">
    <source>
        <dbReference type="Proteomes" id="UP000434276"/>
    </source>
</evidence>
<feature type="signal peptide" evidence="1">
    <location>
        <begin position="1"/>
        <end position="16"/>
    </location>
</feature>
<accession>A0A5S9YAN3</accession>
<evidence type="ECO:0000256" key="1">
    <source>
        <dbReference type="SAM" id="SignalP"/>
    </source>
</evidence>
<reference evidence="5" key="1">
    <citation type="journal article" date="2016" name="Proc. Natl. Acad. Sci. U.S.A.">
        <title>Chromosome-level assembly of Arabidopsis thaliana Ler reveals the extent of translocation and inversion polymorphisms.</title>
        <authorList>
            <person name="Zapata L."/>
            <person name="Ding J."/>
            <person name="Willing E.M."/>
            <person name="Hartwig B."/>
            <person name="Bezdan D."/>
            <person name="Jiao W.B."/>
            <person name="Patel V."/>
            <person name="Velikkakam James G."/>
            <person name="Koornneef M."/>
            <person name="Ossowski S."/>
            <person name="Schneeberger K."/>
        </authorList>
    </citation>
    <scope>NUCLEOTIDE SEQUENCE [LARGE SCALE GENOMIC DNA]</scope>
    <source>
        <strain evidence="5">cv. Landsberg erecta</strain>
    </source>
</reference>
<dbReference type="EMBL" id="LUHQ01000005">
    <property type="protein sequence ID" value="OAO93807.1"/>
    <property type="molecule type" value="Genomic_DNA"/>
</dbReference>
<dbReference type="OrthoDB" id="1040808at2759"/>
<reference evidence="2 7" key="3">
    <citation type="submission" date="2019-12" db="EMBL/GenBank/DDBJ databases">
        <authorList>
            <person name="Jiao W.-B."/>
            <person name="Schneeberger K."/>
        </authorList>
    </citation>
    <scope>NUCLEOTIDE SEQUENCE [LARGE SCALE GENOMIC DNA]</scope>
    <source>
        <strain evidence="6">cv. An-1</strain>
        <strain evidence="7">cv. C24</strain>
    </source>
</reference>
<accession>A0A178UKJ6</accession>
<dbReference type="EMBL" id="CACSHJ010000096">
    <property type="protein sequence ID" value="CAA0407311.1"/>
    <property type="molecule type" value="Genomic_DNA"/>
</dbReference>
<name>A0A178UKJ6_ARATH</name>
<proteinExistence type="predicted"/>
<keyword evidence="1" id="KW-0732">Signal</keyword>
<evidence type="ECO:0000313" key="2">
    <source>
        <dbReference type="EMBL" id="CAA0407311.1"/>
    </source>
</evidence>
<dbReference type="Proteomes" id="UP000078284">
    <property type="component" value="Chromosome 5"/>
</dbReference>
<dbReference type="EMBL" id="CACRSJ010000110">
    <property type="protein sequence ID" value="VYS69180.1"/>
    <property type="molecule type" value="Genomic_DNA"/>
</dbReference>
<organism evidence="3 5">
    <name type="scientific">Arabidopsis thaliana</name>
    <name type="common">Mouse-ear cress</name>
    <dbReference type="NCBI Taxonomy" id="3702"/>
    <lineage>
        <taxon>Eukaryota</taxon>
        <taxon>Viridiplantae</taxon>
        <taxon>Streptophyta</taxon>
        <taxon>Embryophyta</taxon>
        <taxon>Tracheophyta</taxon>
        <taxon>Spermatophyta</taxon>
        <taxon>Magnoliopsida</taxon>
        <taxon>eudicotyledons</taxon>
        <taxon>Gunneridae</taxon>
        <taxon>Pentapetalae</taxon>
        <taxon>rosids</taxon>
        <taxon>malvids</taxon>
        <taxon>Brassicales</taxon>
        <taxon>Brassicaceae</taxon>
        <taxon>Camelineae</taxon>
        <taxon>Arabidopsis</taxon>
    </lineage>
</organism>
<dbReference type="Proteomes" id="UP000426265">
    <property type="component" value="Unassembled WGS sequence"/>
</dbReference>
<evidence type="ECO:0000313" key="6">
    <source>
        <dbReference type="Proteomes" id="UP000426265"/>
    </source>
</evidence>
<evidence type="ECO:0000313" key="3">
    <source>
        <dbReference type="EMBL" id="OAO93807.1"/>
    </source>
</evidence>
<dbReference type="ExpressionAtlas" id="A0A178UKJ6">
    <property type="expression patterns" value="baseline"/>
</dbReference>